<evidence type="ECO:0000313" key="4">
    <source>
        <dbReference type="Proteomes" id="UP001417504"/>
    </source>
</evidence>
<sequence length="209" mass="23655">MNIKFHDLKQGKETVVEYEVKFERWVRVATEIVAMEEIMVEKFIEGLWNEIKHLVMAIMPITYIDAVHIAKECKIEHYKVDCLRKWVNYSASVAPSVKGSIGEYSGRLTCINAELWAPHISVGTTHTSISSATYGSVAKSTTSTPQWSQDRNERPIRSKQGASITQSIETIQGTKGVCHACKQKGQCVRTGRHSTWSVWYNQSGMQFVQ</sequence>
<evidence type="ECO:0000256" key="1">
    <source>
        <dbReference type="SAM" id="MobiDB-lite"/>
    </source>
</evidence>
<gene>
    <name evidence="3" type="ORF">Sjap_002708</name>
</gene>
<dbReference type="AlphaFoldDB" id="A0AAP0PST0"/>
<name>A0AAP0PST0_9MAGN</name>
<feature type="compositionally biased region" description="Polar residues" evidence="1">
    <location>
        <begin position="140"/>
        <end position="149"/>
    </location>
</feature>
<proteinExistence type="predicted"/>
<accession>A0AAP0PST0</accession>
<organism evidence="3 4">
    <name type="scientific">Stephania japonica</name>
    <dbReference type="NCBI Taxonomy" id="461633"/>
    <lineage>
        <taxon>Eukaryota</taxon>
        <taxon>Viridiplantae</taxon>
        <taxon>Streptophyta</taxon>
        <taxon>Embryophyta</taxon>
        <taxon>Tracheophyta</taxon>
        <taxon>Spermatophyta</taxon>
        <taxon>Magnoliopsida</taxon>
        <taxon>Ranunculales</taxon>
        <taxon>Menispermaceae</taxon>
        <taxon>Menispermoideae</taxon>
        <taxon>Cissampelideae</taxon>
        <taxon>Stephania</taxon>
    </lineage>
</organism>
<reference evidence="3 4" key="1">
    <citation type="submission" date="2024-01" db="EMBL/GenBank/DDBJ databases">
        <title>Genome assemblies of Stephania.</title>
        <authorList>
            <person name="Yang L."/>
        </authorList>
    </citation>
    <scope>NUCLEOTIDE SEQUENCE [LARGE SCALE GENOMIC DNA]</scope>
    <source>
        <strain evidence="3">QJT</strain>
        <tissue evidence="3">Leaf</tissue>
    </source>
</reference>
<evidence type="ECO:0000259" key="2">
    <source>
        <dbReference type="Pfam" id="PF03732"/>
    </source>
</evidence>
<comment type="caution">
    <text evidence="3">The sequence shown here is derived from an EMBL/GenBank/DDBJ whole genome shotgun (WGS) entry which is preliminary data.</text>
</comment>
<dbReference type="EMBL" id="JBBNAE010000001">
    <property type="protein sequence ID" value="KAK9155228.1"/>
    <property type="molecule type" value="Genomic_DNA"/>
</dbReference>
<feature type="domain" description="Retrotransposon gag" evidence="2">
    <location>
        <begin position="4"/>
        <end position="48"/>
    </location>
</feature>
<evidence type="ECO:0000313" key="3">
    <source>
        <dbReference type="EMBL" id="KAK9155228.1"/>
    </source>
</evidence>
<dbReference type="Pfam" id="PF03732">
    <property type="entry name" value="Retrotrans_gag"/>
    <property type="match status" value="1"/>
</dbReference>
<protein>
    <recommendedName>
        <fullName evidence="2">Retrotransposon gag domain-containing protein</fullName>
    </recommendedName>
</protein>
<dbReference type="InterPro" id="IPR005162">
    <property type="entry name" value="Retrotrans_gag_dom"/>
</dbReference>
<keyword evidence="4" id="KW-1185">Reference proteome</keyword>
<dbReference type="Proteomes" id="UP001417504">
    <property type="component" value="Unassembled WGS sequence"/>
</dbReference>
<feature type="region of interest" description="Disordered" evidence="1">
    <location>
        <begin position="140"/>
        <end position="161"/>
    </location>
</feature>